<protein>
    <submittedName>
        <fullName evidence="15">Uncharacterized protein</fullName>
    </submittedName>
</protein>
<dbReference type="GO" id="GO:0000981">
    <property type="term" value="F:DNA-binding transcription factor activity, RNA polymerase II-specific"/>
    <property type="evidence" value="ECO:0007669"/>
    <property type="project" value="InterPro"/>
</dbReference>
<dbReference type="GO" id="GO:0045944">
    <property type="term" value="P:positive regulation of transcription by RNA polymerase II"/>
    <property type="evidence" value="ECO:0007669"/>
    <property type="project" value="InterPro"/>
</dbReference>
<dbReference type="PROSITE" id="PS50071">
    <property type="entry name" value="HOMEOBOX_2"/>
    <property type="match status" value="1"/>
</dbReference>
<feature type="DNA-binding region" description="Homeobox" evidence="9">
    <location>
        <begin position="125"/>
        <end position="184"/>
    </location>
</feature>
<accession>A0AAD9KV13</accession>
<evidence type="ECO:0000256" key="5">
    <source>
        <dbReference type="ARBA" id="ARBA00023038"/>
    </source>
</evidence>
<feature type="compositionally biased region" description="Low complexity" evidence="12">
    <location>
        <begin position="92"/>
        <end position="111"/>
    </location>
</feature>
<dbReference type="Pfam" id="PF00046">
    <property type="entry name" value="Homeodomain"/>
    <property type="match status" value="1"/>
</dbReference>
<feature type="compositionally biased region" description="Polar residues" evidence="12">
    <location>
        <begin position="76"/>
        <end position="85"/>
    </location>
</feature>
<dbReference type="SMART" id="SM00132">
    <property type="entry name" value="LIM"/>
    <property type="match status" value="1"/>
</dbReference>
<dbReference type="GO" id="GO:0005634">
    <property type="term" value="C:nucleus"/>
    <property type="evidence" value="ECO:0007669"/>
    <property type="project" value="UniProtKB-SubCell"/>
</dbReference>
<dbReference type="PROSITE" id="PS50023">
    <property type="entry name" value="LIM_DOMAIN_2"/>
    <property type="match status" value="1"/>
</dbReference>
<keyword evidence="4 10" id="KW-0862">Zinc</keyword>
<evidence type="ECO:0000256" key="8">
    <source>
        <dbReference type="ARBA" id="ARBA00023242"/>
    </source>
</evidence>
<keyword evidence="6 9" id="KW-0238">DNA-binding</keyword>
<dbReference type="SMART" id="SM00389">
    <property type="entry name" value="HOX"/>
    <property type="match status" value="1"/>
</dbReference>
<dbReference type="CDD" id="cd00086">
    <property type="entry name" value="homeodomain"/>
    <property type="match status" value="1"/>
</dbReference>
<sequence length="223" mass="25491">MRACAKVYHIDCFRCVACSRQLIPGDEFALRDDGLFCKADHDVVDKLSVPSEDSKSTLDDSKDSIRLSNNNNNNNDTKSTTTQHITGHLEPLQNNNSLNSQTNIIKPSKGSGRSGGRSHKSDQKTTRVRTVLNEKQLHTLRTCYGANPRPDALMKEQLTEMTGLSSRVIRVWFQNKRCKDKKRNLLLKQMAQQQQDKVSRAFWVEQSILFLPVSRFHYRRLSV</sequence>
<dbReference type="Proteomes" id="UP001209878">
    <property type="component" value="Unassembled WGS sequence"/>
</dbReference>
<evidence type="ECO:0000313" key="15">
    <source>
        <dbReference type="EMBL" id="KAK2177860.1"/>
    </source>
</evidence>
<keyword evidence="8 9" id="KW-0539">Nucleus</keyword>
<dbReference type="FunFam" id="1.10.10.60:FF:000041">
    <property type="entry name" value="insulin gene enhancer protein ISL-1"/>
    <property type="match status" value="1"/>
</dbReference>
<evidence type="ECO:0000256" key="2">
    <source>
        <dbReference type="ARBA" id="ARBA00022723"/>
    </source>
</evidence>
<dbReference type="AlphaFoldDB" id="A0AAD9KV13"/>
<evidence type="ECO:0000256" key="7">
    <source>
        <dbReference type="ARBA" id="ARBA00023155"/>
    </source>
</evidence>
<evidence type="ECO:0000256" key="1">
    <source>
        <dbReference type="ARBA" id="ARBA00004123"/>
    </source>
</evidence>
<dbReference type="GO" id="GO:0003677">
    <property type="term" value="F:DNA binding"/>
    <property type="evidence" value="ECO:0007669"/>
    <property type="project" value="UniProtKB-UniRule"/>
</dbReference>
<evidence type="ECO:0000256" key="12">
    <source>
        <dbReference type="SAM" id="MobiDB-lite"/>
    </source>
</evidence>
<evidence type="ECO:0000259" key="14">
    <source>
        <dbReference type="PROSITE" id="PS50071"/>
    </source>
</evidence>
<dbReference type="PANTHER" id="PTHR24204">
    <property type="entry name" value="INSULIN GENE ENHANCER PROTEIN"/>
    <property type="match status" value="1"/>
</dbReference>
<reference evidence="15" key="1">
    <citation type="journal article" date="2023" name="Mol. Biol. Evol.">
        <title>Third-Generation Sequencing Reveals the Adaptive Role of the Epigenome in Three Deep-Sea Polychaetes.</title>
        <authorList>
            <person name="Perez M."/>
            <person name="Aroh O."/>
            <person name="Sun Y."/>
            <person name="Lan Y."/>
            <person name="Juniper S.K."/>
            <person name="Young C.R."/>
            <person name="Angers B."/>
            <person name="Qian P.Y."/>
        </authorList>
    </citation>
    <scope>NUCLEOTIDE SEQUENCE</scope>
    <source>
        <strain evidence="15">R07B-5</strain>
    </source>
</reference>
<evidence type="ECO:0000256" key="11">
    <source>
        <dbReference type="RuleBase" id="RU000682"/>
    </source>
</evidence>
<dbReference type="InterPro" id="IPR001356">
    <property type="entry name" value="HD"/>
</dbReference>
<dbReference type="PANTHER" id="PTHR24204:SF8">
    <property type="entry name" value="TAILUP, ISOFORM A"/>
    <property type="match status" value="1"/>
</dbReference>
<evidence type="ECO:0000256" key="3">
    <source>
        <dbReference type="ARBA" id="ARBA00022737"/>
    </source>
</evidence>
<dbReference type="GO" id="GO:0046872">
    <property type="term" value="F:metal ion binding"/>
    <property type="evidence" value="ECO:0007669"/>
    <property type="project" value="UniProtKB-KW"/>
</dbReference>
<feature type="region of interest" description="Disordered" evidence="12">
    <location>
        <begin position="49"/>
        <end position="127"/>
    </location>
</feature>
<keyword evidence="5 10" id="KW-0440">LIM domain</keyword>
<keyword evidence="2 10" id="KW-0479">Metal-binding</keyword>
<name>A0AAD9KV13_RIDPI</name>
<evidence type="ECO:0000256" key="4">
    <source>
        <dbReference type="ARBA" id="ARBA00022833"/>
    </source>
</evidence>
<evidence type="ECO:0000256" key="6">
    <source>
        <dbReference type="ARBA" id="ARBA00023125"/>
    </source>
</evidence>
<feature type="domain" description="Homeobox" evidence="14">
    <location>
        <begin position="123"/>
        <end position="183"/>
    </location>
</feature>
<dbReference type="GO" id="GO:0048665">
    <property type="term" value="P:neuron fate specification"/>
    <property type="evidence" value="ECO:0007669"/>
    <property type="project" value="InterPro"/>
</dbReference>
<evidence type="ECO:0000256" key="10">
    <source>
        <dbReference type="PROSITE-ProRule" id="PRU00125"/>
    </source>
</evidence>
<dbReference type="EMBL" id="JAODUO010000575">
    <property type="protein sequence ID" value="KAK2177860.1"/>
    <property type="molecule type" value="Genomic_DNA"/>
</dbReference>
<gene>
    <name evidence="15" type="ORF">NP493_575g01067</name>
</gene>
<dbReference type="InterPro" id="IPR047169">
    <property type="entry name" value="ISL1/2-like"/>
</dbReference>
<dbReference type="InterPro" id="IPR009057">
    <property type="entry name" value="Homeodomain-like_sf"/>
</dbReference>
<dbReference type="SUPFAM" id="SSF46689">
    <property type="entry name" value="Homeodomain-like"/>
    <property type="match status" value="1"/>
</dbReference>
<dbReference type="GO" id="GO:0007409">
    <property type="term" value="P:axonogenesis"/>
    <property type="evidence" value="ECO:0007669"/>
    <property type="project" value="TreeGrafter"/>
</dbReference>
<proteinExistence type="predicted"/>
<dbReference type="InterPro" id="IPR001781">
    <property type="entry name" value="Znf_LIM"/>
</dbReference>
<evidence type="ECO:0000259" key="13">
    <source>
        <dbReference type="PROSITE" id="PS50023"/>
    </source>
</evidence>
<organism evidence="15 16">
    <name type="scientific">Ridgeia piscesae</name>
    <name type="common">Tubeworm</name>
    <dbReference type="NCBI Taxonomy" id="27915"/>
    <lineage>
        <taxon>Eukaryota</taxon>
        <taxon>Metazoa</taxon>
        <taxon>Spiralia</taxon>
        <taxon>Lophotrochozoa</taxon>
        <taxon>Annelida</taxon>
        <taxon>Polychaeta</taxon>
        <taxon>Sedentaria</taxon>
        <taxon>Canalipalpata</taxon>
        <taxon>Sabellida</taxon>
        <taxon>Siboglinidae</taxon>
        <taxon>Ridgeia</taxon>
    </lineage>
</organism>
<evidence type="ECO:0000256" key="9">
    <source>
        <dbReference type="PROSITE-ProRule" id="PRU00108"/>
    </source>
</evidence>
<keyword evidence="16" id="KW-1185">Reference proteome</keyword>
<evidence type="ECO:0000313" key="16">
    <source>
        <dbReference type="Proteomes" id="UP001209878"/>
    </source>
</evidence>
<keyword evidence="7 9" id="KW-0371">Homeobox</keyword>
<feature type="compositionally biased region" description="Basic and acidic residues" evidence="12">
    <location>
        <begin position="52"/>
        <end position="65"/>
    </location>
</feature>
<comment type="subcellular location">
    <subcellularLocation>
        <location evidence="1 9 11">Nucleus</location>
    </subcellularLocation>
</comment>
<dbReference type="Gene3D" id="2.10.110.10">
    <property type="entry name" value="Cysteine Rich Protein"/>
    <property type="match status" value="1"/>
</dbReference>
<feature type="domain" description="LIM zinc-binding" evidence="13">
    <location>
        <begin position="1"/>
        <end position="47"/>
    </location>
</feature>
<dbReference type="Pfam" id="PF00412">
    <property type="entry name" value="LIM"/>
    <property type="match status" value="1"/>
</dbReference>
<keyword evidence="3" id="KW-0677">Repeat</keyword>
<dbReference type="Gene3D" id="1.10.10.60">
    <property type="entry name" value="Homeodomain-like"/>
    <property type="match status" value="1"/>
</dbReference>
<comment type="caution">
    <text evidence="15">The sequence shown here is derived from an EMBL/GenBank/DDBJ whole genome shotgun (WGS) entry which is preliminary data.</text>
</comment>